<accession>A0AAV2A415</accession>
<evidence type="ECO:0000313" key="1">
    <source>
        <dbReference type="EMBL" id="CAL1278788.1"/>
    </source>
</evidence>
<name>A0AAV2A415_9ARAC</name>
<organism evidence="1 2">
    <name type="scientific">Larinioides sclopetarius</name>
    <dbReference type="NCBI Taxonomy" id="280406"/>
    <lineage>
        <taxon>Eukaryota</taxon>
        <taxon>Metazoa</taxon>
        <taxon>Ecdysozoa</taxon>
        <taxon>Arthropoda</taxon>
        <taxon>Chelicerata</taxon>
        <taxon>Arachnida</taxon>
        <taxon>Araneae</taxon>
        <taxon>Araneomorphae</taxon>
        <taxon>Entelegynae</taxon>
        <taxon>Araneoidea</taxon>
        <taxon>Araneidae</taxon>
        <taxon>Larinioides</taxon>
    </lineage>
</organism>
<reference evidence="1 2" key="1">
    <citation type="submission" date="2024-04" db="EMBL/GenBank/DDBJ databases">
        <authorList>
            <person name="Rising A."/>
            <person name="Reimegard J."/>
            <person name="Sonavane S."/>
            <person name="Akerstrom W."/>
            <person name="Nylinder S."/>
            <person name="Hedman E."/>
            <person name="Kallberg Y."/>
        </authorList>
    </citation>
    <scope>NUCLEOTIDE SEQUENCE [LARGE SCALE GENOMIC DNA]</scope>
</reference>
<evidence type="ECO:0000313" key="2">
    <source>
        <dbReference type="Proteomes" id="UP001497382"/>
    </source>
</evidence>
<dbReference type="AlphaFoldDB" id="A0AAV2A415"/>
<protein>
    <submittedName>
        <fullName evidence="1">Uncharacterized protein</fullName>
    </submittedName>
</protein>
<keyword evidence="2" id="KW-1185">Reference proteome</keyword>
<gene>
    <name evidence="1" type="ORF">LARSCL_LOCUS9994</name>
</gene>
<dbReference type="Proteomes" id="UP001497382">
    <property type="component" value="Unassembled WGS sequence"/>
</dbReference>
<comment type="caution">
    <text evidence="1">The sequence shown here is derived from an EMBL/GenBank/DDBJ whole genome shotgun (WGS) entry which is preliminary data.</text>
</comment>
<sequence>MFLLFEIGSQESQVDISVTDGKLVCANYKCFDGQIHVTFVCWTPLVKRLESGCSS</sequence>
<dbReference type="EMBL" id="CAXIEN010000116">
    <property type="protein sequence ID" value="CAL1278788.1"/>
    <property type="molecule type" value="Genomic_DNA"/>
</dbReference>
<proteinExistence type="predicted"/>